<keyword evidence="1" id="KW-0732">Signal</keyword>
<sequence length="113" mass="11893">MKRIVTSALFSVAIFASLPATAEIPAGSAGAIAHFNLDRTNSEVLKPPTGRAAGTVVSTRTNGVRAAVYDHFNADADSMNDLRGLREVTAFGSTPAIATYIVRRLRTESAGDE</sequence>
<dbReference type="AlphaFoldDB" id="A0A0M7BC46"/>
<dbReference type="OrthoDB" id="7659418at2"/>
<proteinExistence type="predicted"/>
<evidence type="ECO:0000313" key="3">
    <source>
        <dbReference type="Proteomes" id="UP000049455"/>
    </source>
</evidence>
<reference evidence="2 3" key="1">
    <citation type="submission" date="2015-09" db="EMBL/GenBank/DDBJ databases">
        <authorList>
            <person name="Jackson K.R."/>
            <person name="Lunt B.L."/>
            <person name="Fisher J.N.B."/>
            <person name="Gardner A.V."/>
            <person name="Bailey M.E."/>
            <person name="Deus L.M."/>
            <person name="Earl A.S."/>
            <person name="Gibby P.D."/>
            <person name="Hartmann K.A."/>
            <person name="Liu J.E."/>
            <person name="Manci A.M."/>
            <person name="Nielsen D.A."/>
            <person name="Solomon M.B."/>
            <person name="Breakwell D.P."/>
            <person name="Burnett S.H."/>
            <person name="Grose J.H."/>
        </authorList>
    </citation>
    <scope>NUCLEOTIDE SEQUENCE [LARGE SCALE GENOMIC DNA]</scope>
    <source>
        <strain evidence="2 3">CECT 7799</strain>
    </source>
</reference>
<evidence type="ECO:0000256" key="1">
    <source>
        <dbReference type="SAM" id="SignalP"/>
    </source>
</evidence>
<feature type="signal peptide" evidence="1">
    <location>
        <begin position="1"/>
        <end position="22"/>
    </location>
</feature>
<name>A0A0M7BC46_9RHOB</name>
<organism evidence="2 3">
    <name type="scientific">Jannaschia seosinensis</name>
    <dbReference type="NCBI Taxonomy" id="313367"/>
    <lineage>
        <taxon>Bacteria</taxon>
        <taxon>Pseudomonadati</taxon>
        <taxon>Pseudomonadota</taxon>
        <taxon>Alphaproteobacteria</taxon>
        <taxon>Rhodobacterales</taxon>
        <taxon>Roseobacteraceae</taxon>
        <taxon>Jannaschia</taxon>
    </lineage>
</organism>
<keyword evidence="3" id="KW-1185">Reference proteome</keyword>
<evidence type="ECO:0000313" key="2">
    <source>
        <dbReference type="EMBL" id="CUH40310.1"/>
    </source>
</evidence>
<feature type="chain" id="PRO_5005809963" evidence="1">
    <location>
        <begin position="23"/>
        <end position="113"/>
    </location>
</feature>
<dbReference type="Proteomes" id="UP000049455">
    <property type="component" value="Unassembled WGS sequence"/>
</dbReference>
<accession>A0A0M7BC46</accession>
<dbReference type="EMBL" id="CYPR01000203">
    <property type="protein sequence ID" value="CUH40310.1"/>
    <property type="molecule type" value="Genomic_DNA"/>
</dbReference>
<protein>
    <submittedName>
        <fullName evidence="2">Uncharacterized protein</fullName>
    </submittedName>
</protein>
<gene>
    <name evidence="2" type="ORF">JSE7799_03042</name>
</gene>
<dbReference type="RefSeq" id="WP_055664376.1">
    <property type="nucleotide sequence ID" value="NZ_CYPR01000203.1"/>
</dbReference>